<evidence type="ECO:0000313" key="2">
    <source>
        <dbReference type="EMBL" id="EBP6617640.1"/>
    </source>
</evidence>
<reference evidence="2" key="1">
    <citation type="submission" date="2018-07" db="EMBL/GenBank/DDBJ databases">
        <authorList>
            <consortium name="GenomeTrakr network: Whole genome sequencing for foodborne pathogen traceback"/>
        </authorList>
    </citation>
    <scope>NUCLEOTIDE SEQUENCE</scope>
    <source>
        <strain evidence="2">ADRDL-NGUA-38</strain>
    </source>
</reference>
<protein>
    <submittedName>
        <fullName evidence="2">Type VI secretion system tip protein VgrG</fullName>
    </submittedName>
</protein>
<dbReference type="SUPFAM" id="SSF69349">
    <property type="entry name" value="Phage fibre proteins"/>
    <property type="match status" value="1"/>
</dbReference>
<dbReference type="AlphaFoldDB" id="A0A5U3S3L7"/>
<gene>
    <name evidence="2" type="ORF">AGQ41_22760</name>
</gene>
<sequence>VSISHDDGLYVANDRKVTVEGKQEHTTTGDHISLVKGSHSLEVKGDLARKVSGALGIKVEDDIVLESSSRISLKVGGSFVVIHPGGVDIMGPKINLNSGGSPGAPVGTMQPSLLKSLSDEDSGSEDSGGANESDQTTTEPELNHMFGSIKGIDGIQSKELVFRRFTEEE</sequence>
<proteinExistence type="predicted"/>
<accession>A0A5U3S3L7</accession>
<comment type="caution">
    <text evidence="2">The sequence shown here is derived from an EMBL/GenBank/DDBJ whole genome shotgun (WGS) entry which is preliminary data.</text>
</comment>
<dbReference type="EMBL" id="AAGMSH010000095">
    <property type="protein sequence ID" value="EBP6617640.1"/>
    <property type="molecule type" value="Genomic_DNA"/>
</dbReference>
<name>A0A5U3S3L7_SALET</name>
<evidence type="ECO:0000256" key="1">
    <source>
        <dbReference type="SAM" id="MobiDB-lite"/>
    </source>
</evidence>
<feature type="non-terminal residue" evidence="2">
    <location>
        <position position="1"/>
    </location>
</feature>
<feature type="region of interest" description="Disordered" evidence="1">
    <location>
        <begin position="93"/>
        <end position="148"/>
    </location>
</feature>
<organism evidence="2">
    <name type="scientific">Salmonella enterica I</name>
    <dbReference type="NCBI Taxonomy" id="59201"/>
    <lineage>
        <taxon>Bacteria</taxon>
        <taxon>Pseudomonadati</taxon>
        <taxon>Pseudomonadota</taxon>
        <taxon>Gammaproteobacteria</taxon>
        <taxon>Enterobacterales</taxon>
        <taxon>Enterobacteriaceae</taxon>
        <taxon>Salmonella</taxon>
    </lineage>
</organism>